<dbReference type="Gene3D" id="3.20.180.10">
    <property type="entry name" value="PNP-oxidase-like"/>
    <property type="match status" value="1"/>
</dbReference>
<gene>
    <name evidence="2" type="ORF">CXZ10_18320</name>
</gene>
<dbReference type="AlphaFoldDB" id="A0A1I4TTY7"/>
<reference evidence="2 3" key="1">
    <citation type="submission" date="2017-12" db="EMBL/GenBank/DDBJ databases">
        <title>Anaerobic carbon monoxide metabolism by Pleomorphomonas carboxyditropha sp. nov., a new mesophilic hydrogenogenic carboxidotroph.</title>
        <authorList>
            <person name="Esquivel-Elizondo S."/>
            <person name="Krajmalnik-Brown R."/>
        </authorList>
    </citation>
    <scope>NUCLEOTIDE SEQUENCE [LARGE SCALE GENOMIC DNA]</scope>
    <source>
        <strain evidence="2 3">R5-392</strain>
    </source>
</reference>
<protein>
    <submittedName>
        <fullName evidence="2">Pyridoxamine 5'-phosphate oxidase</fullName>
    </submittedName>
</protein>
<comment type="caution">
    <text evidence="2">The sequence shown here is derived from an EMBL/GenBank/DDBJ whole genome shotgun (WGS) entry which is preliminary data.</text>
</comment>
<evidence type="ECO:0000313" key="2">
    <source>
        <dbReference type="EMBL" id="PKR87683.1"/>
    </source>
</evidence>
<organism evidence="2 3">
    <name type="scientific">Pleomorphomonas diazotrophica</name>
    <dbReference type="NCBI Taxonomy" id="1166257"/>
    <lineage>
        <taxon>Bacteria</taxon>
        <taxon>Pseudomonadati</taxon>
        <taxon>Pseudomonadota</taxon>
        <taxon>Alphaproteobacteria</taxon>
        <taxon>Hyphomicrobiales</taxon>
        <taxon>Pleomorphomonadaceae</taxon>
        <taxon>Pleomorphomonas</taxon>
    </lineage>
</organism>
<sequence length="220" mass="24187">MDDSRFDARDMTRRIVRSAATASLGTLTPDGGPFVTFVTVATDFDGSPLLLLSSLAAHTRHLERDERASLLMQAPADDDEDPLTGARATIIGRLRRVTRDEDDHDRLFWRFLARHPEAEGYADFADFSIHRMMVEGIHLVAGFGRIARLDATDFLVQPTVAEAFAKAEAAFLKNFSSAGARLVAVDPDGADLLDGGVTRLHFSRRAEHPGEMRDLLIGPD</sequence>
<dbReference type="GO" id="GO:0005737">
    <property type="term" value="C:cytoplasm"/>
    <property type="evidence" value="ECO:0007669"/>
    <property type="project" value="UniProtKB-ARBA"/>
</dbReference>
<proteinExistence type="predicted"/>
<name>A0A1I4TTY7_9HYPH</name>
<dbReference type="PANTHER" id="PTHR13343:SF17">
    <property type="entry name" value="CELLULAR REPRESSOR OF E1A-STIMULATED GENES, ISOFORM A"/>
    <property type="match status" value="1"/>
</dbReference>
<dbReference type="InterPro" id="IPR055343">
    <property type="entry name" value="CREG_beta-barrel"/>
</dbReference>
<dbReference type="Pfam" id="PF13883">
    <property type="entry name" value="CREG_beta-barrel"/>
    <property type="match status" value="1"/>
</dbReference>
<evidence type="ECO:0000313" key="3">
    <source>
        <dbReference type="Proteomes" id="UP000233491"/>
    </source>
</evidence>
<evidence type="ECO:0000259" key="1">
    <source>
        <dbReference type="Pfam" id="PF13883"/>
    </source>
</evidence>
<accession>A0A1I4TTY7</accession>
<dbReference type="EMBL" id="PJNW01000016">
    <property type="protein sequence ID" value="PKR87683.1"/>
    <property type="molecule type" value="Genomic_DNA"/>
</dbReference>
<dbReference type="SUPFAM" id="SSF50475">
    <property type="entry name" value="FMN-binding split barrel"/>
    <property type="match status" value="1"/>
</dbReference>
<dbReference type="PANTHER" id="PTHR13343">
    <property type="entry name" value="CREG1 PROTEIN"/>
    <property type="match status" value="1"/>
</dbReference>
<dbReference type="InterPro" id="IPR012349">
    <property type="entry name" value="Split_barrel_FMN-bd"/>
</dbReference>
<dbReference type="InterPro" id="IPR037119">
    <property type="entry name" value="Haem_oxidase_HugZ-like_sf"/>
</dbReference>
<keyword evidence="3" id="KW-1185">Reference proteome</keyword>
<dbReference type="RefSeq" id="WP_101290810.1">
    <property type="nucleotide sequence ID" value="NZ_FOUQ01000006.1"/>
</dbReference>
<feature type="domain" description="CREG-like beta-barrel" evidence="1">
    <location>
        <begin position="8"/>
        <end position="154"/>
    </location>
</feature>
<dbReference type="Proteomes" id="UP000233491">
    <property type="component" value="Unassembled WGS sequence"/>
</dbReference>
<dbReference type="OrthoDB" id="9814594at2"/>
<dbReference type="Gene3D" id="2.30.110.10">
    <property type="entry name" value="Electron Transport, Fmn-binding Protein, Chain A"/>
    <property type="match status" value="1"/>
</dbReference>